<dbReference type="EMBL" id="JAUEPU010000061">
    <property type="protein sequence ID" value="KAK0483050.1"/>
    <property type="molecule type" value="Genomic_DNA"/>
</dbReference>
<dbReference type="SUPFAM" id="SSF56219">
    <property type="entry name" value="DNase I-like"/>
    <property type="match status" value="1"/>
</dbReference>
<sequence length="466" mass="53958">MYGKSMEIFFSADEYNPTGKAGVAVILNKNLIQTEGVVTTDLIPGQALLVQIPWHGGTYFNWLAIYAPNDDSESKLMWDKLTTEWEKYHLPHIDGMSGDFNLVEDALDRLPTHEDHRATVEAFTNFWRKMNLRDGWRNANPDTKDFTFMQMAGNFSRSRIDRIYVSAHQMNDCERWIIKDPPLSTDHRAIYVQMTHPSEPYVEKGRWTMPLHLLKNGKAIKEIEAAVKEMASDIQDLNERWTEVTNPQIIYAEGKKRMIRILQRYAKRSIPVKKAKMEQLQAELNAILQDDKTDEDSRLLSAAILQQKIQQIRREINEGCQTSNMVRAKLEMETISKYWLRIGNTQKPCDTIHRLQKLDSHPPEYLDRSDKMAEEACKFYDELQDEETYSEMTHEEKLQATGIVLENITARPQPDEAHILAEAPKYEDILRALKVAAKGKAAGIDGLLYELWLLLWNRLTHHQSEA</sequence>
<protein>
    <recommendedName>
        <fullName evidence="3">DNase I-like protein</fullName>
    </recommendedName>
</protein>
<evidence type="ECO:0000313" key="1">
    <source>
        <dbReference type="EMBL" id="KAK0483050.1"/>
    </source>
</evidence>
<gene>
    <name evidence="1" type="ORF">EDD18DRAFT_1112325</name>
</gene>
<proteinExistence type="predicted"/>
<reference evidence="1" key="1">
    <citation type="submission" date="2023-06" db="EMBL/GenBank/DDBJ databases">
        <authorList>
            <consortium name="Lawrence Berkeley National Laboratory"/>
            <person name="Ahrendt S."/>
            <person name="Sahu N."/>
            <person name="Indic B."/>
            <person name="Wong-Bajracharya J."/>
            <person name="Merenyi Z."/>
            <person name="Ke H.-M."/>
            <person name="Monk M."/>
            <person name="Kocsube S."/>
            <person name="Drula E."/>
            <person name="Lipzen A."/>
            <person name="Balint B."/>
            <person name="Henrissat B."/>
            <person name="Andreopoulos B."/>
            <person name="Martin F.M."/>
            <person name="Harder C.B."/>
            <person name="Rigling D."/>
            <person name="Ford K.L."/>
            <person name="Foster G.D."/>
            <person name="Pangilinan J."/>
            <person name="Papanicolaou A."/>
            <person name="Barry K."/>
            <person name="LaButti K."/>
            <person name="Viragh M."/>
            <person name="Koriabine M."/>
            <person name="Yan M."/>
            <person name="Riley R."/>
            <person name="Champramary S."/>
            <person name="Plett K.L."/>
            <person name="Tsai I.J."/>
            <person name="Slot J."/>
            <person name="Sipos G."/>
            <person name="Plett J."/>
            <person name="Nagy L.G."/>
            <person name="Grigoriev I.V."/>
        </authorList>
    </citation>
    <scope>NUCLEOTIDE SEQUENCE</scope>
    <source>
        <strain evidence="1">HWK02</strain>
    </source>
</reference>
<organism evidence="1 2">
    <name type="scientific">Armillaria luteobubalina</name>
    <dbReference type="NCBI Taxonomy" id="153913"/>
    <lineage>
        <taxon>Eukaryota</taxon>
        <taxon>Fungi</taxon>
        <taxon>Dikarya</taxon>
        <taxon>Basidiomycota</taxon>
        <taxon>Agaricomycotina</taxon>
        <taxon>Agaricomycetes</taxon>
        <taxon>Agaricomycetidae</taxon>
        <taxon>Agaricales</taxon>
        <taxon>Marasmiineae</taxon>
        <taxon>Physalacriaceae</taxon>
        <taxon>Armillaria</taxon>
    </lineage>
</organism>
<evidence type="ECO:0000313" key="2">
    <source>
        <dbReference type="Proteomes" id="UP001175228"/>
    </source>
</evidence>
<dbReference type="Proteomes" id="UP001175228">
    <property type="component" value="Unassembled WGS sequence"/>
</dbReference>
<dbReference type="InterPro" id="IPR036691">
    <property type="entry name" value="Endo/exonu/phosph_ase_sf"/>
</dbReference>
<keyword evidence="2" id="KW-1185">Reference proteome</keyword>
<name>A0AA39PFS1_9AGAR</name>
<accession>A0AA39PFS1</accession>
<evidence type="ECO:0008006" key="3">
    <source>
        <dbReference type="Google" id="ProtNLM"/>
    </source>
</evidence>
<dbReference type="AlphaFoldDB" id="A0AA39PFS1"/>
<comment type="caution">
    <text evidence="1">The sequence shown here is derived from an EMBL/GenBank/DDBJ whole genome shotgun (WGS) entry which is preliminary data.</text>
</comment>
<dbReference type="Gene3D" id="3.60.10.10">
    <property type="entry name" value="Endonuclease/exonuclease/phosphatase"/>
    <property type="match status" value="1"/>
</dbReference>